<name>A0A2H0B5E1_9BACT</name>
<comment type="similarity">
    <text evidence="1">Belongs to the DTD family.</text>
</comment>
<dbReference type="Gene3D" id="3.50.80.10">
    <property type="entry name" value="D-tyrosyl-tRNA(Tyr) deacylase"/>
    <property type="match status" value="1"/>
</dbReference>
<dbReference type="SUPFAM" id="SSF69500">
    <property type="entry name" value="DTD-like"/>
    <property type="match status" value="1"/>
</dbReference>
<dbReference type="InterPro" id="IPR003732">
    <property type="entry name" value="Daa-tRNA_deacyls_DTD"/>
</dbReference>
<gene>
    <name evidence="2" type="ORF">COX08_04045</name>
</gene>
<dbReference type="AlphaFoldDB" id="A0A2H0B5E1"/>
<dbReference type="FunFam" id="3.50.80.10:FF:000001">
    <property type="entry name" value="D-aminoacyl-tRNA deacylase"/>
    <property type="match status" value="1"/>
</dbReference>
<comment type="caution">
    <text evidence="2">The sequence shown here is derived from an EMBL/GenBank/DDBJ whole genome shotgun (WGS) entry which is preliminary data.</text>
</comment>
<accession>A0A2H0B5E1</accession>
<dbReference type="PANTHER" id="PTHR10472:SF5">
    <property type="entry name" value="D-AMINOACYL-TRNA DEACYLASE 1"/>
    <property type="match status" value="1"/>
</dbReference>
<evidence type="ECO:0000313" key="2">
    <source>
        <dbReference type="EMBL" id="PIP52875.1"/>
    </source>
</evidence>
<proteinExistence type="inferred from homology"/>
<dbReference type="EMBL" id="PCSR01000097">
    <property type="protein sequence ID" value="PIP52875.1"/>
    <property type="molecule type" value="Genomic_DNA"/>
</dbReference>
<protein>
    <submittedName>
        <fullName evidence="2">D-tyrosyl-tRNA(Tyr) deacylase</fullName>
    </submittedName>
</protein>
<feature type="non-terminal residue" evidence="2">
    <location>
        <position position="133"/>
    </location>
</feature>
<reference evidence="2 3" key="1">
    <citation type="submission" date="2017-09" db="EMBL/GenBank/DDBJ databases">
        <title>Depth-based differentiation of microbial function through sediment-hosted aquifers and enrichment of novel symbionts in the deep terrestrial subsurface.</title>
        <authorList>
            <person name="Probst A.J."/>
            <person name="Ladd B."/>
            <person name="Jarett J.K."/>
            <person name="Geller-Mcgrath D.E."/>
            <person name="Sieber C.M."/>
            <person name="Emerson J.B."/>
            <person name="Anantharaman K."/>
            <person name="Thomas B.C."/>
            <person name="Malmstrom R."/>
            <person name="Stieglmeier M."/>
            <person name="Klingl A."/>
            <person name="Woyke T."/>
            <person name="Ryan C.M."/>
            <person name="Banfield J.F."/>
        </authorList>
    </citation>
    <scope>NUCLEOTIDE SEQUENCE [LARGE SCALE GENOMIC DNA]</scope>
    <source>
        <strain evidence="2">CG23_combo_of_CG06-09_8_20_14_all_34_8</strain>
    </source>
</reference>
<dbReference type="Pfam" id="PF02580">
    <property type="entry name" value="Tyr_Deacylase"/>
    <property type="match status" value="1"/>
</dbReference>
<organism evidence="2 3">
    <name type="scientific">Candidatus Beckwithbacteria bacterium CG23_combo_of_CG06-09_8_20_14_all_34_8</name>
    <dbReference type="NCBI Taxonomy" id="1974497"/>
    <lineage>
        <taxon>Bacteria</taxon>
        <taxon>Candidatus Beckwithiibacteriota</taxon>
    </lineage>
</organism>
<dbReference type="PANTHER" id="PTHR10472">
    <property type="entry name" value="D-TYROSYL-TRNA TYR DEACYLASE"/>
    <property type="match status" value="1"/>
</dbReference>
<dbReference type="GO" id="GO:0051500">
    <property type="term" value="F:D-tyrosyl-tRNA(Tyr) deacylase activity"/>
    <property type="evidence" value="ECO:0007669"/>
    <property type="project" value="TreeGrafter"/>
</dbReference>
<evidence type="ECO:0000256" key="1">
    <source>
        <dbReference type="ARBA" id="ARBA00009673"/>
    </source>
</evidence>
<dbReference type="NCBIfam" id="TIGR00256">
    <property type="entry name" value="D-aminoacyl-tRNA deacylase"/>
    <property type="match status" value="1"/>
</dbReference>
<dbReference type="Proteomes" id="UP000229459">
    <property type="component" value="Unassembled WGS sequence"/>
</dbReference>
<evidence type="ECO:0000313" key="3">
    <source>
        <dbReference type="Proteomes" id="UP000229459"/>
    </source>
</evidence>
<sequence>MKLLIQRVNSAYVLVKNQTVGIINHGLLVFVGFTHTDIQETVDKLTAKLLQLRIFPDTNDKMNLSIQDIKGEILIVSQFTLYGDCQKGNRPSFVNAANPKEAEKLYNYFVKKCKESNLNIATGEFGAYMQVNL</sequence>
<dbReference type="GO" id="GO:0005737">
    <property type="term" value="C:cytoplasm"/>
    <property type="evidence" value="ECO:0007669"/>
    <property type="project" value="InterPro"/>
</dbReference>
<dbReference type="InterPro" id="IPR023509">
    <property type="entry name" value="DTD-like_sf"/>
</dbReference>